<dbReference type="EMBL" id="SRYD01000076">
    <property type="protein sequence ID" value="TGY69310.1"/>
    <property type="molecule type" value="Genomic_DNA"/>
</dbReference>
<name>A0A4S2FK60_9BACT</name>
<dbReference type="RefSeq" id="WP_123475176.1">
    <property type="nucleotide sequence ID" value="NZ_CAJTAP010000028.1"/>
</dbReference>
<accession>A0A4S2FK60</accession>
<evidence type="ECO:0000256" key="1">
    <source>
        <dbReference type="ARBA" id="ARBA00010641"/>
    </source>
</evidence>
<dbReference type="InterPro" id="IPR039425">
    <property type="entry name" value="RNA_pol_sigma-70-like"/>
</dbReference>
<feature type="domain" description="RNA polymerase sigma-70 region 2" evidence="5">
    <location>
        <begin position="23"/>
        <end position="89"/>
    </location>
</feature>
<sequence length="183" mass="21270">MDISDSRLLNLMQRGDTDALGVLYVRYSAQVRNFAMGFLQNEGDADDVTHDVFVNLWQQRDEISDIESLKAYLFTMTRNAIFSIFRHRRIAETYMAAAIYNSEEASSETEEKITTTDLLELVQLTIDSMPEQRRRIFTMNRFDHLTYDEIAGALGISRKTVEYHMSQALARLRKISRHIHLLL</sequence>
<reference evidence="7 8" key="1">
    <citation type="submission" date="2019-04" db="EMBL/GenBank/DDBJ databases">
        <title>Microbes associate with the intestines of laboratory mice.</title>
        <authorList>
            <person name="Navarre W."/>
            <person name="Wong E."/>
            <person name="Huang K."/>
            <person name="Tropini C."/>
            <person name="Ng K."/>
            <person name="Yu B."/>
        </authorList>
    </citation>
    <scope>NUCLEOTIDE SEQUENCE [LARGE SCALE GENOMIC DNA]</scope>
    <source>
        <strain evidence="7 8">NM06_A21</strain>
    </source>
</reference>
<keyword evidence="4" id="KW-0804">Transcription</keyword>
<dbReference type="InterPro" id="IPR013324">
    <property type="entry name" value="RNA_pol_sigma_r3/r4-like"/>
</dbReference>
<evidence type="ECO:0000256" key="4">
    <source>
        <dbReference type="ARBA" id="ARBA00023163"/>
    </source>
</evidence>
<dbReference type="NCBIfam" id="TIGR02985">
    <property type="entry name" value="Sig70_bacteroi1"/>
    <property type="match status" value="1"/>
</dbReference>
<keyword evidence="2" id="KW-0805">Transcription regulation</keyword>
<evidence type="ECO:0000259" key="5">
    <source>
        <dbReference type="Pfam" id="PF04542"/>
    </source>
</evidence>
<dbReference type="GO" id="GO:0016987">
    <property type="term" value="F:sigma factor activity"/>
    <property type="evidence" value="ECO:0007669"/>
    <property type="project" value="UniProtKB-KW"/>
</dbReference>
<dbReference type="AlphaFoldDB" id="A0A4S2FK60"/>
<dbReference type="SUPFAM" id="SSF88659">
    <property type="entry name" value="Sigma3 and sigma4 domains of RNA polymerase sigma factors"/>
    <property type="match status" value="1"/>
</dbReference>
<dbReference type="PANTHER" id="PTHR43133:SF46">
    <property type="entry name" value="RNA POLYMERASE SIGMA-70 FACTOR ECF SUBFAMILY"/>
    <property type="match status" value="1"/>
</dbReference>
<dbReference type="InterPro" id="IPR036388">
    <property type="entry name" value="WH-like_DNA-bd_sf"/>
</dbReference>
<evidence type="ECO:0000313" key="8">
    <source>
        <dbReference type="Proteomes" id="UP000306630"/>
    </source>
</evidence>
<feature type="domain" description="RNA polymerase sigma factor 70 region 4 type 2" evidence="6">
    <location>
        <begin position="120"/>
        <end position="172"/>
    </location>
</feature>
<dbReference type="GO" id="GO:0003677">
    <property type="term" value="F:DNA binding"/>
    <property type="evidence" value="ECO:0007669"/>
    <property type="project" value="InterPro"/>
</dbReference>
<dbReference type="NCBIfam" id="TIGR02937">
    <property type="entry name" value="sigma70-ECF"/>
    <property type="match status" value="1"/>
</dbReference>
<evidence type="ECO:0000256" key="3">
    <source>
        <dbReference type="ARBA" id="ARBA00023082"/>
    </source>
</evidence>
<dbReference type="Gene3D" id="1.10.10.10">
    <property type="entry name" value="Winged helix-like DNA-binding domain superfamily/Winged helix DNA-binding domain"/>
    <property type="match status" value="1"/>
</dbReference>
<keyword evidence="3" id="KW-0731">Sigma factor</keyword>
<evidence type="ECO:0000259" key="6">
    <source>
        <dbReference type="Pfam" id="PF08281"/>
    </source>
</evidence>
<comment type="similarity">
    <text evidence="1">Belongs to the sigma-70 factor family. ECF subfamily.</text>
</comment>
<dbReference type="Pfam" id="PF04542">
    <property type="entry name" value="Sigma70_r2"/>
    <property type="match status" value="1"/>
</dbReference>
<dbReference type="GO" id="GO:0006352">
    <property type="term" value="P:DNA-templated transcription initiation"/>
    <property type="evidence" value="ECO:0007669"/>
    <property type="project" value="InterPro"/>
</dbReference>
<dbReference type="Proteomes" id="UP000306630">
    <property type="component" value="Unassembled WGS sequence"/>
</dbReference>
<proteinExistence type="inferred from homology"/>
<protein>
    <submittedName>
        <fullName evidence="7">RNA polymerase sigma-70 factor</fullName>
    </submittedName>
</protein>
<dbReference type="InterPro" id="IPR013249">
    <property type="entry name" value="RNA_pol_sigma70_r4_t2"/>
</dbReference>
<dbReference type="InterPro" id="IPR007627">
    <property type="entry name" value="RNA_pol_sigma70_r2"/>
</dbReference>
<dbReference type="SUPFAM" id="SSF88946">
    <property type="entry name" value="Sigma2 domain of RNA polymerase sigma factors"/>
    <property type="match status" value="1"/>
</dbReference>
<dbReference type="InterPro" id="IPR014327">
    <property type="entry name" value="RNA_pol_sigma70_bacteroid"/>
</dbReference>
<dbReference type="Gene3D" id="1.10.1740.10">
    <property type="match status" value="1"/>
</dbReference>
<dbReference type="InterPro" id="IPR014284">
    <property type="entry name" value="RNA_pol_sigma-70_dom"/>
</dbReference>
<dbReference type="InterPro" id="IPR013325">
    <property type="entry name" value="RNA_pol_sigma_r2"/>
</dbReference>
<evidence type="ECO:0000256" key="2">
    <source>
        <dbReference type="ARBA" id="ARBA00023015"/>
    </source>
</evidence>
<comment type="caution">
    <text evidence="7">The sequence shown here is derived from an EMBL/GenBank/DDBJ whole genome shotgun (WGS) entry which is preliminary data.</text>
</comment>
<evidence type="ECO:0000313" key="7">
    <source>
        <dbReference type="EMBL" id="TGY69310.1"/>
    </source>
</evidence>
<dbReference type="CDD" id="cd06171">
    <property type="entry name" value="Sigma70_r4"/>
    <property type="match status" value="1"/>
</dbReference>
<dbReference type="PANTHER" id="PTHR43133">
    <property type="entry name" value="RNA POLYMERASE ECF-TYPE SIGMA FACTO"/>
    <property type="match status" value="1"/>
</dbReference>
<gene>
    <name evidence="7" type="ORF">E5333_14055</name>
</gene>
<dbReference type="Pfam" id="PF08281">
    <property type="entry name" value="Sigma70_r4_2"/>
    <property type="match status" value="1"/>
</dbReference>
<organism evidence="7 8">
    <name type="scientific">Muribaculum intestinale</name>
    <dbReference type="NCBI Taxonomy" id="1796646"/>
    <lineage>
        <taxon>Bacteria</taxon>
        <taxon>Pseudomonadati</taxon>
        <taxon>Bacteroidota</taxon>
        <taxon>Bacteroidia</taxon>
        <taxon>Bacteroidales</taxon>
        <taxon>Muribaculaceae</taxon>
        <taxon>Muribaculum</taxon>
    </lineage>
</organism>